<feature type="transmembrane region" description="Helical" evidence="13">
    <location>
        <begin position="12"/>
        <end position="34"/>
    </location>
</feature>
<feature type="transmembrane region" description="Helical" evidence="13">
    <location>
        <begin position="351"/>
        <end position="370"/>
    </location>
</feature>
<dbReference type="KEGG" id="pmx:PERMA_0196"/>
<dbReference type="Gene3D" id="2.70.98.90">
    <property type="match status" value="1"/>
</dbReference>
<gene>
    <name evidence="13" type="primary">yidC</name>
    <name evidence="16" type="ordered locus">PERMA_0196</name>
</gene>
<keyword evidence="9 13" id="KW-0472">Membrane</keyword>
<feature type="transmembrane region" description="Helical" evidence="13">
    <location>
        <begin position="420"/>
        <end position="440"/>
    </location>
</feature>
<dbReference type="InterPro" id="IPR047196">
    <property type="entry name" value="YidC_ALB_C"/>
</dbReference>
<feature type="transmembrane region" description="Helical" evidence="13">
    <location>
        <begin position="489"/>
        <end position="512"/>
    </location>
</feature>
<accession>C0QTH9</accession>
<keyword evidence="7 13" id="KW-0653">Protein transport</keyword>
<evidence type="ECO:0000313" key="16">
    <source>
        <dbReference type="EMBL" id="ACO02977.1"/>
    </source>
</evidence>
<evidence type="ECO:0000256" key="11">
    <source>
        <dbReference type="ARBA" id="ARBA00033245"/>
    </source>
</evidence>
<dbReference type="PANTHER" id="PTHR12428">
    <property type="entry name" value="OXA1"/>
    <property type="match status" value="1"/>
</dbReference>
<dbReference type="InterPro" id="IPR019998">
    <property type="entry name" value="Membr_insert_YidC"/>
</dbReference>
<dbReference type="HAMAP" id="MF_01810">
    <property type="entry name" value="YidC_type1"/>
    <property type="match status" value="1"/>
</dbReference>
<protein>
    <recommendedName>
        <fullName evidence="3 13">Membrane protein insertase YidC</fullName>
    </recommendedName>
    <alternativeName>
        <fullName evidence="12 13">Foldase YidC</fullName>
    </alternativeName>
    <alternativeName>
        <fullName evidence="11 13">Membrane integrase YidC</fullName>
    </alternativeName>
    <alternativeName>
        <fullName evidence="13">Membrane protein YidC</fullName>
    </alternativeName>
</protein>
<evidence type="ECO:0000256" key="12">
    <source>
        <dbReference type="ARBA" id="ARBA00033342"/>
    </source>
</evidence>
<keyword evidence="17" id="KW-1185">Reference proteome</keyword>
<feature type="domain" description="Membrane insertase YidC/Oxa/ALB C-terminal" evidence="14">
    <location>
        <begin position="351"/>
        <end position="527"/>
    </location>
</feature>
<comment type="subunit">
    <text evidence="13">Interacts with the Sec translocase complex via SecD. Specifically interacts with transmembrane segments of nascent integral membrane proteins during membrane integration.</text>
</comment>
<dbReference type="CDD" id="cd19961">
    <property type="entry name" value="EcYidC-like_peri"/>
    <property type="match status" value="1"/>
</dbReference>
<evidence type="ECO:0000256" key="8">
    <source>
        <dbReference type="ARBA" id="ARBA00022989"/>
    </source>
</evidence>
<dbReference type="RefSeq" id="WP_012675216.1">
    <property type="nucleotide sequence ID" value="NC_012440.1"/>
</dbReference>
<evidence type="ECO:0000256" key="5">
    <source>
        <dbReference type="ARBA" id="ARBA00022475"/>
    </source>
</evidence>
<keyword evidence="6 13" id="KW-0812">Transmembrane</keyword>
<dbReference type="InterPro" id="IPR001708">
    <property type="entry name" value="YidC/ALB3/OXA1/COX18"/>
</dbReference>
<dbReference type="InterPro" id="IPR038221">
    <property type="entry name" value="YidC_periplasmic_sf"/>
</dbReference>
<dbReference type="InterPro" id="IPR028053">
    <property type="entry name" value="Membr_insert_YidC_N"/>
</dbReference>
<dbReference type="PRINTS" id="PR01900">
    <property type="entry name" value="YIDCPROTEIN"/>
</dbReference>
<dbReference type="eggNOG" id="COG0706">
    <property type="taxonomic scope" value="Bacteria"/>
</dbReference>
<dbReference type="Pfam" id="PF14849">
    <property type="entry name" value="YidC_periplas"/>
    <property type="match status" value="1"/>
</dbReference>
<evidence type="ECO:0000256" key="10">
    <source>
        <dbReference type="ARBA" id="ARBA00023186"/>
    </source>
</evidence>
<dbReference type="Proteomes" id="UP000001366">
    <property type="component" value="Chromosome"/>
</dbReference>
<keyword evidence="13" id="KW-0997">Cell inner membrane</keyword>
<keyword evidence="8 13" id="KW-1133">Transmembrane helix</keyword>
<dbReference type="STRING" id="123214.PERMA_0196"/>
<keyword evidence="10 13" id="KW-0143">Chaperone</keyword>
<dbReference type="OrthoDB" id="9780552at2"/>
<evidence type="ECO:0000256" key="1">
    <source>
        <dbReference type="ARBA" id="ARBA00004429"/>
    </source>
</evidence>
<dbReference type="InterPro" id="IPR028055">
    <property type="entry name" value="YidC/Oxa/ALB_C"/>
</dbReference>
<dbReference type="GO" id="GO:0051205">
    <property type="term" value="P:protein insertion into membrane"/>
    <property type="evidence" value="ECO:0007669"/>
    <property type="project" value="TreeGrafter"/>
</dbReference>
<evidence type="ECO:0000256" key="6">
    <source>
        <dbReference type="ARBA" id="ARBA00022692"/>
    </source>
</evidence>
<reference evidence="16 17" key="1">
    <citation type="journal article" date="2009" name="J. Bacteriol.">
        <title>Complete and draft genome sequences of six members of the Aquificales.</title>
        <authorList>
            <person name="Reysenbach A.L."/>
            <person name="Hamamura N."/>
            <person name="Podar M."/>
            <person name="Griffiths E."/>
            <person name="Ferreira S."/>
            <person name="Hochstein R."/>
            <person name="Heidelberg J."/>
            <person name="Johnson J."/>
            <person name="Mead D."/>
            <person name="Pohorille A."/>
            <person name="Sarmiento M."/>
            <person name="Schweighofer K."/>
            <person name="Seshadri R."/>
            <person name="Voytek M.A."/>
        </authorList>
    </citation>
    <scope>NUCLEOTIDE SEQUENCE [LARGE SCALE GENOMIC DNA]</scope>
    <source>
        <strain evidence="17">DSM 14350 / EX-H1</strain>
    </source>
</reference>
<feature type="domain" description="Membrane insertase YidC N-terminal" evidence="15">
    <location>
        <begin position="95"/>
        <end position="339"/>
    </location>
</feature>
<dbReference type="Pfam" id="PF02096">
    <property type="entry name" value="60KD_IMP"/>
    <property type="match status" value="1"/>
</dbReference>
<dbReference type="NCBIfam" id="TIGR03592">
    <property type="entry name" value="yidC_oxa1_cterm"/>
    <property type="match status" value="1"/>
</dbReference>
<evidence type="ECO:0000256" key="13">
    <source>
        <dbReference type="HAMAP-Rule" id="MF_01810"/>
    </source>
</evidence>
<evidence type="ECO:0000313" key="17">
    <source>
        <dbReference type="Proteomes" id="UP000001366"/>
    </source>
</evidence>
<proteinExistence type="inferred from homology"/>
<keyword evidence="5 13" id="KW-1003">Cell membrane</keyword>
<evidence type="ECO:0000259" key="15">
    <source>
        <dbReference type="Pfam" id="PF14849"/>
    </source>
</evidence>
<dbReference type="EMBL" id="CP001230">
    <property type="protein sequence ID" value="ACO02977.1"/>
    <property type="molecule type" value="Genomic_DNA"/>
</dbReference>
<dbReference type="PRINTS" id="PR00701">
    <property type="entry name" value="60KDINNERMP"/>
</dbReference>
<evidence type="ECO:0000256" key="9">
    <source>
        <dbReference type="ARBA" id="ARBA00023136"/>
    </source>
</evidence>
<comment type="similarity">
    <text evidence="2 13">Belongs to the OXA1/ALB3/YidC family. Type 1 subfamily.</text>
</comment>
<evidence type="ECO:0000259" key="14">
    <source>
        <dbReference type="Pfam" id="PF02096"/>
    </source>
</evidence>
<dbReference type="CDD" id="cd20070">
    <property type="entry name" value="5TM_YidC_Alb3"/>
    <property type="match status" value="1"/>
</dbReference>
<evidence type="ECO:0000256" key="7">
    <source>
        <dbReference type="ARBA" id="ARBA00022927"/>
    </source>
</evidence>
<dbReference type="GO" id="GO:0015031">
    <property type="term" value="P:protein transport"/>
    <property type="evidence" value="ECO:0007669"/>
    <property type="project" value="UniProtKB-KW"/>
</dbReference>
<name>C0QTH9_PERMH</name>
<dbReference type="GO" id="GO:0032977">
    <property type="term" value="F:membrane insertase activity"/>
    <property type="evidence" value="ECO:0007669"/>
    <property type="project" value="InterPro"/>
</dbReference>
<keyword evidence="4 13" id="KW-0813">Transport</keyword>
<dbReference type="PANTHER" id="PTHR12428:SF65">
    <property type="entry name" value="CYTOCHROME C OXIDASE ASSEMBLY PROTEIN COX18, MITOCHONDRIAL"/>
    <property type="match status" value="1"/>
</dbReference>
<comment type="subcellular location">
    <subcellularLocation>
        <location evidence="1 13">Cell inner membrane</location>
        <topology evidence="1 13">Multi-pass membrane protein</topology>
    </subcellularLocation>
</comment>
<evidence type="ECO:0000256" key="4">
    <source>
        <dbReference type="ARBA" id="ARBA00022448"/>
    </source>
</evidence>
<feature type="transmembrane region" description="Helical" evidence="13">
    <location>
        <begin position="460"/>
        <end position="477"/>
    </location>
</feature>
<sequence length="537" mass="61735">MNNNDQEMQKRMFIFFIAVAVLLIAYSIISSYLYPTEPSPEKNQKTQEVVEVKEEIKEQRKVPEPEERITYKQTGDYDLLLDKRRINADNLKDTVRINTDFGYIEISKIGARIVSIYVEKFKTDMISDFSKTNRLFPTEIITTSPELTALINFSPYSFRQEGDRLIFELKQGDISVRKIFEVNKDSTLSLKIDTEGLEKYGLSVINGISLKAESRAFGHSGAIIKTDKELIKLDADIDKKQTIRGHILWAGEENKYFLQMLAVKGGFSATHVVPIAEEKTVVFSEIPTSVEGFFFGGPKLYSLLGDITEKYKKEWNIDLSLRESIDFGFFGILGKPLFLIMHFIYDYIHNWGLTIIILTVLLRIVLFPLNHKSLKAMKKMADLAPEIKKLQKKYQKDPQKLQEEMMKLYAEHGTNPMSGCLPIVAQIPIFIALYNVLMVTVELKMVPFLWVQDLADKDPYYILPILMGVSMIAQQWITPSSDKNQKIIMYIMAFVFTFLFMNFPAGLVLYWLTNNILGIGQSFIVNKQMGLYKPKNK</sequence>
<dbReference type="PaxDb" id="123214-PERMA_0196"/>
<dbReference type="AlphaFoldDB" id="C0QTH9"/>
<dbReference type="NCBIfam" id="TIGR03593">
    <property type="entry name" value="yidC_nterm"/>
    <property type="match status" value="1"/>
</dbReference>
<evidence type="ECO:0000256" key="3">
    <source>
        <dbReference type="ARBA" id="ARBA00015325"/>
    </source>
</evidence>
<dbReference type="GO" id="GO:0005886">
    <property type="term" value="C:plasma membrane"/>
    <property type="evidence" value="ECO:0007669"/>
    <property type="project" value="UniProtKB-SubCell"/>
</dbReference>
<comment type="function">
    <text evidence="13">Required for the insertion and/or proper folding and/or complex formation of integral membrane proteins into the membrane. Involved in integration of membrane proteins that insert both dependently and independently of the Sec translocase complex, as well as at least some lipoproteins. Aids folding of multispanning membrane proteins.</text>
</comment>
<organism evidence="16 17">
    <name type="scientific">Persephonella marina (strain DSM 14350 / EX-H1)</name>
    <dbReference type="NCBI Taxonomy" id="123214"/>
    <lineage>
        <taxon>Bacteria</taxon>
        <taxon>Pseudomonadati</taxon>
        <taxon>Aquificota</taxon>
        <taxon>Aquificia</taxon>
        <taxon>Aquificales</taxon>
        <taxon>Hydrogenothermaceae</taxon>
        <taxon>Persephonella</taxon>
    </lineage>
</organism>
<dbReference type="HOGENOM" id="CLU_016535_3_1_0"/>
<evidence type="ECO:0000256" key="2">
    <source>
        <dbReference type="ARBA" id="ARBA00010527"/>
    </source>
</evidence>